<dbReference type="Gene3D" id="2.130.10.130">
    <property type="entry name" value="Integrin alpha, N-terminal"/>
    <property type="match status" value="1"/>
</dbReference>
<feature type="signal peptide" evidence="2">
    <location>
        <begin position="1"/>
        <end position="35"/>
    </location>
</feature>
<protein>
    <recommendedName>
        <fullName evidence="3">FlgD/Vpr Ig-like domain-containing protein</fullName>
    </recommendedName>
</protein>
<dbReference type="PANTHER" id="PTHR44103:SF1">
    <property type="entry name" value="PROPROTEIN CONVERTASE P"/>
    <property type="match status" value="1"/>
</dbReference>
<feature type="domain" description="FlgD/Vpr Ig-like" evidence="3">
    <location>
        <begin position="710"/>
        <end position="775"/>
    </location>
</feature>
<dbReference type="InterPro" id="IPR025965">
    <property type="entry name" value="FlgD/Vpr_Ig-like"/>
</dbReference>
<evidence type="ECO:0000313" key="4">
    <source>
        <dbReference type="EMBL" id="GGN67256.1"/>
    </source>
</evidence>
<evidence type="ECO:0000256" key="1">
    <source>
        <dbReference type="ARBA" id="ARBA00022729"/>
    </source>
</evidence>
<keyword evidence="5" id="KW-1185">Reference proteome</keyword>
<accession>A0A917Y414</accession>
<evidence type="ECO:0000256" key="2">
    <source>
        <dbReference type="SAM" id="SignalP"/>
    </source>
</evidence>
<dbReference type="AlphaFoldDB" id="A0A917Y414"/>
<dbReference type="InterPro" id="IPR028994">
    <property type="entry name" value="Integrin_alpha_N"/>
</dbReference>
<dbReference type="Pfam" id="PF13517">
    <property type="entry name" value="FG-GAP_3"/>
    <property type="match status" value="1"/>
</dbReference>
<evidence type="ECO:0000313" key="5">
    <source>
        <dbReference type="Proteomes" id="UP000600365"/>
    </source>
</evidence>
<dbReference type="Pfam" id="PF13860">
    <property type="entry name" value="FlgD_ig"/>
    <property type="match status" value="1"/>
</dbReference>
<evidence type="ECO:0000259" key="3">
    <source>
        <dbReference type="Pfam" id="PF13860"/>
    </source>
</evidence>
<reference evidence="4 5" key="1">
    <citation type="journal article" date="2014" name="Int. J. Syst. Evol. Microbiol.">
        <title>Complete genome sequence of Corynebacterium casei LMG S-19264T (=DSM 44701T), isolated from a smear-ripened cheese.</title>
        <authorList>
            <consortium name="US DOE Joint Genome Institute (JGI-PGF)"/>
            <person name="Walter F."/>
            <person name="Albersmeier A."/>
            <person name="Kalinowski J."/>
            <person name="Ruckert C."/>
        </authorList>
    </citation>
    <scope>NUCLEOTIDE SEQUENCE [LARGE SCALE GENOMIC DNA]</scope>
    <source>
        <strain evidence="4 5">CGMCC 4.7111</strain>
    </source>
</reference>
<sequence length="1052" mass="110122">MRYSFMARGRRMAAAAGVLALALGLAPVGSSPAVAAGTPAQLDVTPNWRAVPREDSLGSFGATGFVHSPEDADPSFSQEFEWTRFDTGETTTLLGYGNNDDAAFAEFGAESDYVAHHYLGWIDIQNMADGATHRFTVPYGSGDLFRGLLGSTVLVQDYTDNDLQTVDSWYLLPADNPVADAKVTVTGWPEGTDLKQVRLVAGDAREAVVRFATSAADAESGRYDRLGLIDLKTGQLRTLAAATGWTPYVTLAGDDLLWIDTDRVAHVRSRTDLDAPERTFPVPADLDISKIGLLDGWLLAFTDADGTDAALKRSLVALSFGQQRLTLLEKADKEAVQIAGGGVAVIGGTSSADWYLQKATVGDDGLPRLEKLRRTAPVAGGIDAIALSAGTLSTVEKEGPQGAGFYNRTLTPAQTPTSASAPVWAGKESGRSYDYTACGQSACTQLYNSGDGRSVYQVRNYQTSTAQVEIVGRRGPGQADRALTGDFDGRLTDSFGRYAVYQSGRPTVAGMLVPDGRTIVVDLGTGSVVTQSRQVAATVWGSTLYTGTSTAGTVARTDLATGKDAGTVDTGASCVPVELQSAGPWLYWTCDQFGKHGVVNLTTGEKIALPAGRGGLLGDGYFVNQRYTGSNLRLTEFQSGGTAVTRDLGIPMSTDGSETRHRTWTVDRFGGAIAYADKENVVHVVTSGVPASPLTAASATTPGAFKAADTWKASWQLSKPAASWKLTVKSTATGATVRTLSGGEARGAVSATWNGKDAAGVYAPNGTYTWTLTAQPADGQGAPLAATGRVALSGGAAVRHDHVGDDGFGDLLTLNSLGALTFQQGTGKGLFSGKTSGSGWSTSVVAVPFGDLNGDRCNDVLVRMSDGSLRGYKPKCGAALTTSTSYMKFGTGWGAYDVLTSPGDVTGDMRADLLARKASTGDIYVFAAKSDGTLGAGVKIRSAWTGYTKIVGAGDLNGDGYGDVVARDRSGTLYRYDGLGNGKLKDRVKVFSDWGGSYNAIVGVGDITGDGKSDLVVRDTSGNLYRNDGKGNGSFGSRVKIATGWQGYKGLF</sequence>
<dbReference type="EMBL" id="BMMM01000006">
    <property type="protein sequence ID" value="GGN67256.1"/>
    <property type="molecule type" value="Genomic_DNA"/>
</dbReference>
<dbReference type="Proteomes" id="UP000600365">
    <property type="component" value="Unassembled WGS sequence"/>
</dbReference>
<gene>
    <name evidence="4" type="ORF">GCM10011579_039610</name>
</gene>
<dbReference type="InterPro" id="IPR011045">
    <property type="entry name" value="N2O_reductase_N"/>
</dbReference>
<dbReference type="SUPFAM" id="SSF69318">
    <property type="entry name" value="Integrin alpha N-terminal domain"/>
    <property type="match status" value="2"/>
</dbReference>
<name>A0A917Y414_9ACTN</name>
<organism evidence="4 5">
    <name type="scientific">Streptomyces albiflavescens</name>
    <dbReference type="NCBI Taxonomy" id="1623582"/>
    <lineage>
        <taxon>Bacteria</taxon>
        <taxon>Bacillati</taxon>
        <taxon>Actinomycetota</taxon>
        <taxon>Actinomycetes</taxon>
        <taxon>Kitasatosporales</taxon>
        <taxon>Streptomycetaceae</taxon>
        <taxon>Streptomyces</taxon>
    </lineage>
</organism>
<feature type="chain" id="PRO_5037892738" description="FlgD/Vpr Ig-like domain-containing protein" evidence="2">
    <location>
        <begin position="36"/>
        <end position="1052"/>
    </location>
</feature>
<dbReference type="PANTHER" id="PTHR44103">
    <property type="entry name" value="PROPROTEIN CONVERTASE P"/>
    <property type="match status" value="1"/>
</dbReference>
<dbReference type="SUPFAM" id="SSF50974">
    <property type="entry name" value="Nitrous oxide reductase, N-terminal domain"/>
    <property type="match status" value="1"/>
</dbReference>
<dbReference type="RefSeq" id="WP_189187306.1">
    <property type="nucleotide sequence ID" value="NZ_BMMM01000006.1"/>
</dbReference>
<dbReference type="Gene3D" id="2.60.40.4070">
    <property type="match status" value="1"/>
</dbReference>
<keyword evidence="1 2" id="KW-0732">Signal</keyword>
<proteinExistence type="predicted"/>
<dbReference type="InterPro" id="IPR013517">
    <property type="entry name" value="FG-GAP"/>
</dbReference>
<comment type="caution">
    <text evidence="4">The sequence shown here is derived from an EMBL/GenBank/DDBJ whole genome shotgun (WGS) entry which is preliminary data.</text>
</comment>